<gene>
    <name evidence="2" type="ORF">LCGC14_1334530</name>
</gene>
<dbReference type="EMBL" id="LAZR01008101">
    <property type="protein sequence ID" value="KKM80969.1"/>
    <property type="molecule type" value="Genomic_DNA"/>
</dbReference>
<dbReference type="PANTHER" id="PTHR35811:SF1">
    <property type="entry name" value="HTH OST-TYPE DOMAIN-CONTAINING PROTEIN"/>
    <property type="match status" value="1"/>
</dbReference>
<dbReference type="Pfam" id="PF01936">
    <property type="entry name" value="NYN"/>
    <property type="match status" value="1"/>
</dbReference>
<sequence length="181" mass="21474">MKKFINIEKHNITKKMINSKPKNRYQNNYSIGTFTDYLNLEFGVSDYCSGYHFDYTIIDMYLGSMGSIKISKAYAPWSKFRVAAEKISHFKVELIEAHEKKDNMDVQMAVDMIDTLYRHPEINLYVVISGDIDFAYAIRKIKQNRDVKVLLISEENSLNQKYHRIVDKVVSYQRLMRLYWM</sequence>
<feature type="domain" description="NYN" evidence="1">
    <location>
        <begin position="31"/>
        <end position="170"/>
    </location>
</feature>
<dbReference type="AlphaFoldDB" id="A0A0F9KFG4"/>
<evidence type="ECO:0000313" key="2">
    <source>
        <dbReference type="EMBL" id="KKM80969.1"/>
    </source>
</evidence>
<protein>
    <recommendedName>
        <fullName evidence="1">NYN domain-containing protein</fullName>
    </recommendedName>
</protein>
<accession>A0A0F9KFG4</accession>
<dbReference type="PANTHER" id="PTHR35811">
    <property type="entry name" value="SLR1870 PROTEIN"/>
    <property type="match status" value="1"/>
</dbReference>
<dbReference type="Gene3D" id="3.40.50.1010">
    <property type="entry name" value="5'-nuclease"/>
    <property type="match status" value="1"/>
</dbReference>
<evidence type="ECO:0000259" key="1">
    <source>
        <dbReference type="Pfam" id="PF01936"/>
    </source>
</evidence>
<name>A0A0F9KFG4_9ZZZZ</name>
<organism evidence="2">
    <name type="scientific">marine sediment metagenome</name>
    <dbReference type="NCBI Taxonomy" id="412755"/>
    <lineage>
        <taxon>unclassified sequences</taxon>
        <taxon>metagenomes</taxon>
        <taxon>ecological metagenomes</taxon>
    </lineage>
</organism>
<dbReference type="InterPro" id="IPR021139">
    <property type="entry name" value="NYN"/>
</dbReference>
<reference evidence="2" key="1">
    <citation type="journal article" date="2015" name="Nature">
        <title>Complex archaea that bridge the gap between prokaryotes and eukaryotes.</title>
        <authorList>
            <person name="Spang A."/>
            <person name="Saw J.H."/>
            <person name="Jorgensen S.L."/>
            <person name="Zaremba-Niedzwiedzka K."/>
            <person name="Martijn J."/>
            <person name="Lind A.E."/>
            <person name="van Eijk R."/>
            <person name="Schleper C."/>
            <person name="Guy L."/>
            <person name="Ettema T.J."/>
        </authorList>
    </citation>
    <scope>NUCLEOTIDE SEQUENCE</scope>
</reference>
<dbReference type="GO" id="GO:0004540">
    <property type="term" value="F:RNA nuclease activity"/>
    <property type="evidence" value="ECO:0007669"/>
    <property type="project" value="InterPro"/>
</dbReference>
<comment type="caution">
    <text evidence="2">The sequence shown here is derived from an EMBL/GenBank/DDBJ whole genome shotgun (WGS) entry which is preliminary data.</text>
</comment>
<proteinExistence type="predicted"/>